<dbReference type="Proteomes" id="UP000323136">
    <property type="component" value="Unassembled WGS sequence"/>
</dbReference>
<protein>
    <submittedName>
        <fullName evidence="1">Uncharacterized protein</fullName>
    </submittedName>
</protein>
<reference evidence="1 2" key="1">
    <citation type="submission" date="2019-07" db="EMBL/GenBank/DDBJ databases">
        <title>Genomic Encyclopedia of Type Strains, Phase IV (KMG-IV): sequencing the most valuable type-strain genomes for metagenomic binning, comparative biology and taxonomic classification.</title>
        <authorList>
            <person name="Goeker M."/>
        </authorList>
    </citation>
    <scope>NUCLEOTIDE SEQUENCE [LARGE SCALE GENOMIC DNA]</scope>
    <source>
        <strain evidence="1 2">DSM 18961</strain>
    </source>
</reference>
<comment type="caution">
    <text evidence="1">The sequence shown here is derived from an EMBL/GenBank/DDBJ whole genome shotgun (WGS) entry which is preliminary data.</text>
</comment>
<accession>A0A5S5DX83</accession>
<evidence type="ECO:0000313" key="2">
    <source>
        <dbReference type="Proteomes" id="UP000323136"/>
    </source>
</evidence>
<sequence>MKKSILDLGKTLNKAEQKEIFGGKLDNFLDQYEGCGFGTCMNNFGRCSASACCWNNQNPEDTYYSNCN</sequence>
<evidence type="ECO:0000313" key="1">
    <source>
        <dbReference type="EMBL" id="TYQ00335.1"/>
    </source>
</evidence>
<dbReference type="AlphaFoldDB" id="A0A5S5DX83"/>
<dbReference type="RefSeq" id="WP_148869214.1">
    <property type="nucleotide sequence ID" value="NZ_VNIA01000001.1"/>
</dbReference>
<keyword evidence="2" id="KW-1185">Reference proteome</keyword>
<dbReference type="OrthoDB" id="1189650at2"/>
<proteinExistence type="predicted"/>
<organism evidence="1 2">
    <name type="scientific">Tenacibaculum adriaticum</name>
    <dbReference type="NCBI Taxonomy" id="413713"/>
    <lineage>
        <taxon>Bacteria</taxon>
        <taxon>Pseudomonadati</taxon>
        <taxon>Bacteroidota</taxon>
        <taxon>Flavobacteriia</taxon>
        <taxon>Flavobacteriales</taxon>
        <taxon>Flavobacteriaceae</taxon>
        <taxon>Tenacibaculum</taxon>
    </lineage>
</organism>
<dbReference type="EMBL" id="VNIA01000001">
    <property type="protein sequence ID" value="TYQ00335.1"/>
    <property type="molecule type" value="Genomic_DNA"/>
</dbReference>
<gene>
    <name evidence="1" type="ORF">C7447_101947</name>
</gene>
<name>A0A5S5DX83_9FLAO</name>